<dbReference type="Proteomes" id="UP000095283">
    <property type="component" value="Unplaced"/>
</dbReference>
<keyword evidence="1" id="KW-0472">Membrane</keyword>
<feature type="transmembrane region" description="Helical" evidence="1">
    <location>
        <begin position="135"/>
        <end position="163"/>
    </location>
</feature>
<name>A0A1I7WKP7_HETBA</name>
<accession>A0A1I7WKP7</accession>
<dbReference type="AlphaFoldDB" id="A0A1I7WKP7"/>
<organism evidence="2 3">
    <name type="scientific">Heterorhabditis bacteriophora</name>
    <name type="common">Entomopathogenic nematode worm</name>
    <dbReference type="NCBI Taxonomy" id="37862"/>
    <lineage>
        <taxon>Eukaryota</taxon>
        <taxon>Metazoa</taxon>
        <taxon>Ecdysozoa</taxon>
        <taxon>Nematoda</taxon>
        <taxon>Chromadorea</taxon>
        <taxon>Rhabditida</taxon>
        <taxon>Rhabditina</taxon>
        <taxon>Rhabditomorpha</taxon>
        <taxon>Strongyloidea</taxon>
        <taxon>Heterorhabditidae</taxon>
        <taxon>Heterorhabditis</taxon>
    </lineage>
</organism>
<feature type="transmembrane region" description="Helical" evidence="1">
    <location>
        <begin position="105"/>
        <end position="123"/>
    </location>
</feature>
<keyword evidence="2" id="KW-1185">Reference proteome</keyword>
<sequence>MGNMHINYLHEETNHYCKSEFLLIVLQQNAFLINRQKFSAMICSSYVLVKKIELIKCIVCNKSKYFHLFSKLSNISALRIVHVRCQAMHECNQLIRSGMLTVFRFNIHGIMYLGIIIRTFVFLHREKGEMDICEIANYLFCGVTMLFKLVIRLCINFSLYYIYLNTTGSSGFCKYTEIFYNINKIPNQIQQLLYRKHQVILIYQTKFPLHIVVNFILIMQDYKFPRFVEVGPGRQLGTMLLQVSKKAYHYSC</sequence>
<evidence type="ECO:0000313" key="3">
    <source>
        <dbReference type="WBParaSite" id="Hba_05546"/>
    </source>
</evidence>
<reference evidence="3" key="1">
    <citation type="submission" date="2016-11" db="UniProtKB">
        <authorList>
            <consortium name="WormBaseParasite"/>
        </authorList>
    </citation>
    <scope>IDENTIFICATION</scope>
</reference>
<proteinExistence type="predicted"/>
<evidence type="ECO:0000256" key="1">
    <source>
        <dbReference type="SAM" id="Phobius"/>
    </source>
</evidence>
<keyword evidence="1" id="KW-0812">Transmembrane</keyword>
<evidence type="ECO:0000313" key="2">
    <source>
        <dbReference type="Proteomes" id="UP000095283"/>
    </source>
</evidence>
<keyword evidence="1" id="KW-1133">Transmembrane helix</keyword>
<protein>
    <submittedName>
        <fullName evidence="3">Type II protein arginine methyltransferase</fullName>
    </submittedName>
</protein>
<dbReference type="WBParaSite" id="Hba_05546">
    <property type="protein sequence ID" value="Hba_05546"/>
    <property type="gene ID" value="Hba_05546"/>
</dbReference>